<feature type="non-terminal residue" evidence="2">
    <location>
        <position position="402"/>
    </location>
</feature>
<evidence type="ECO:0000256" key="1">
    <source>
        <dbReference type="SAM" id="MobiDB-lite"/>
    </source>
</evidence>
<feature type="compositionally biased region" description="Polar residues" evidence="1">
    <location>
        <begin position="129"/>
        <end position="140"/>
    </location>
</feature>
<dbReference type="EMBL" id="KN828449">
    <property type="protein sequence ID" value="KIK74956.1"/>
    <property type="molecule type" value="Genomic_DNA"/>
</dbReference>
<gene>
    <name evidence="2" type="ORF">PAXRUDRAFT_788134</name>
</gene>
<evidence type="ECO:0000313" key="2">
    <source>
        <dbReference type="EMBL" id="KIK74956.1"/>
    </source>
</evidence>
<reference evidence="3" key="2">
    <citation type="submission" date="2015-01" db="EMBL/GenBank/DDBJ databases">
        <title>Evolutionary Origins and Diversification of the Mycorrhizal Mutualists.</title>
        <authorList>
            <consortium name="DOE Joint Genome Institute"/>
            <consortium name="Mycorrhizal Genomics Consortium"/>
            <person name="Kohler A."/>
            <person name="Kuo A."/>
            <person name="Nagy L.G."/>
            <person name="Floudas D."/>
            <person name="Copeland A."/>
            <person name="Barry K.W."/>
            <person name="Cichocki N."/>
            <person name="Veneault-Fourrey C."/>
            <person name="LaButti K."/>
            <person name="Lindquist E.A."/>
            <person name="Lipzen A."/>
            <person name="Lundell T."/>
            <person name="Morin E."/>
            <person name="Murat C."/>
            <person name="Riley R."/>
            <person name="Ohm R."/>
            <person name="Sun H."/>
            <person name="Tunlid A."/>
            <person name="Henrissat B."/>
            <person name="Grigoriev I.V."/>
            <person name="Hibbett D.S."/>
            <person name="Martin F."/>
        </authorList>
    </citation>
    <scope>NUCLEOTIDE SEQUENCE [LARGE SCALE GENOMIC DNA]</scope>
    <source>
        <strain evidence="3">Ve08.2h10</strain>
    </source>
</reference>
<name>A0A0D0CV40_9AGAM</name>
<dbReference type="InParanoid" id="A0A0D0CV40"/>
<dbReference type="OrthoDB" id="2690279at2759"/>
<accession>A0A0D0CV40</accession>
<feature type="region of interest" description="Disordered" evidence="1">
    <location>
        <begin position="111"/>
        <end position="145"/>
    </location>
</feature>
<dbReference type="HOGENOM" id="CLU_686178_0_0_1"/>
<dbReference type="Proteomes" id="UP000054538">
    <property type="component" value="Unassembled WGS sequence"/>
</dbReference>
<keyword evidence="3" id="KW-1185">Reference proteome</keyword>
<evidence type="ECO:0000313" key="3">
    <source>
        <dbReference type="Proteomes" id="UP000054538"/>
    </source>
</evidence>
<proteinExistence type="predicted"/>
<protein>
    <submittedName>
        <fullName evidence="2">Uncharacterized protein</fullName>
    </submittedName>
</protein>
<dbReference type="AlphaFoldDB" id="A0A0D0CV40"/>
<reference evidence="2 3" key="1">
    <citation type="submission" date="2014-04" db="EMBL/GenBank/DDBJ databases">
        <authorList>
            <consortium name="DOE Joint Genome Institute"/>
            <person name="Kuo A."/>
            <person name="Kohler A."/>
            <person name="Jargeat P."/>
            <person name="Nagy L.G."/>
            <person name="Floudas D."/>
            <person name="Copeland A."/>
            <person name="Barry K.W."/>
            <person name="Cichocki N."/>
            <person name="Veneault-Fourrey C."/>
            <person name="LaButti K."/>
            <person name="Lindquist E.A."/>
            <person name="Lipzen A."/>
            <person name="Lundell T."/>
            <person name="Morin E."/>
            <person name="Murat C."/>
            <person name="Sun H."/>
            <person name="Tunlid A."/>
            <person name="Henrissat B."/>
            <person name="Grigoriev I.V."/>
            <person name="Hibbett D.S."/>
            <person name="Martin F."/>
            <person name="Nordberg H.P."/>
            <person name="Cantor M.N."/>
            <person name="Hua S.X."/>
        </authorList>
    </citation>
    <scope>NUCLEOTIDE SEQUENCE [LARGE SCALE GENOMIC DNA]</scope>
    <source>
        <strain evidence="2 3">Ve08.2h10</strain>
    </source>
</reference>
<organism evidence="2 3">
    <name type="scientific">Paxillus rubicundulus Ve08.2h10</name>
    <dbReference type="NCBI Taxonomy" id="930991"/>
    <lineage>
        <taxon>Eukaryota</taxon>
        <taxon>Fungi</taxon>
        <taxon>Dikarya</taxon>
        <taxon>Basidiomycota</taxon>
        <taxon>Agaricomycotina</taxon>
        <taxon>Agaricomycetes</taxon>
        <taxon>Agaricomycetidae</taxon>
        <taxon>Boletales</taxon>
        <taxon>Paxilineae</taxon>
        <taxon>Paxillaceae</taxon>
        <taxon>Paxillus</taxon>
    </lineage>
</organism>
<sequence>FTVQCIACQPNGSNAPFEIPSTISLEELRSKVGRKMERFPDLIQLQYHLESDRAWQGAMSVQNDEEPDLFKAKMQAMIVPGHTKTGCISNCILKNPTIHFIDASMNSSNESLARSKGGGKASGSSSGATKQKPSPLSSGQLKGASRREELIKQLQERWKCDIHVKGPESLTYCYVPDEKSECCYPLTINNLSFWAIQIISFFFTLHAAYTDAMHCHDQMDDKAMVDMKPVGLLMQTARLHTQGSTVQPSSQMIGMPTQGPGMPGPQAPGYPNGYGYGPGYGPPPFFPWGGMVSSGTQQPSRLPSPTPSNMSSATHLHGVIQYIITSYLNQHTEQSQDGVNYSQFEGILQEKGFTRLSQLTSKHVTTSDLQQWLGVIVGTAINMKDYADDDLKAVKAGNLVIV</sequence>